<dbReference type="GO" id="GO:0006508">
    <property type="term" value="P:proteolysis"/>
    <property type="evidence" value="ECO:0007669"/>
    <property type="project" value="UniProtKB-KW"/>
</dbReference>
<gene>
    <name evidence="2" type="primary">ORUFIb0044H24.45</name>
</gene>
<organism evidence="2">
    <name type="scientific">Oryza rufipogon</name>
    <name type="common">Brownbeard rice</name>
    <name type="synonym">Asian wild rice</name>
    <dbReference type="NCBI Taxonomy" id="4529"/>
    <lineage>
        <taxon>Eukaryota</taxon>
        <taxon>Viridiplantae</taxon>
        <taxon>Streptophyta</taxon>
        <taxon>Embryophyta</taxon>
        <taxon>Tracheophyta</taxon>
        <taxon>Spermatophyta</taxon>
        <taxon>Magnoliopsida</taxon>
        <taxon>Liliopsida</taxon>
        <taxon>Poales</taxon>
        <taxon>Poaceae</taxon>
        <taxon>BOP clade</taxon>
        <taxon>Oryzoideae</taxon>
        <taxon>Oryzeae</taxon>
        <taxon>Oryzinae</taxon>
        <taxon>Oryza</taxon>
    </lineage>
</organism>
<name>A0A679BDK6_ORYRU</name>
<proteinExistence type="predicted"/>
<feature type="region of interest" description="Disordered" evidence="1">
    <location>
        <begin position="42"/>
        <end position="96"/>
    </location>
</feature>
<keyword evidence="2" id="KW-0378">Hydrolase</keyword>
<keyword evidence="2" id="KW-0645">Protease</keyword>
<dbReference type="GO" id="GO:0008233">
    <property type="term" value="F:peptidase activity"/>
    <property type="evidence" value="ECO:0007669"/>
    <property type="project" value="UniProtKB-KW"/>
</dbReference>
<dbReference type="AlphaFoldDB" id="A0A679BDK6"/>
<feature type="compositionally biased region" description="Polar residues" evidence="1">
    <location>
        <begin position="83"/>
        <end position="94"/>
    </location>
</feature>
<reference evidence="2" key="1">
    <citation type="submission" date="2018-08" db="EMBL/GenBank/DDBJ databases">
        <title>Oryza rufipogon genomic DNA, chromosome 11, BAC clone:ORUFIb0044H24.</title>
        <authorList>
            <person name="Wu J."/>
            <person name="Kanamori H."/>
        </authorList>
    </citation>
    <scope>NUCLEOTIDE SEQUENCE</scope>
    <source>
        <strain evidence="2">W1943</strain>
    </source>
</reference>
<evidence type="ECO:0000313" key="2">
    <source>
        <dbReference type="EMBL" id="BBF90208.1"/>
    </source>
</evidence>
<evidence type="ECO:0000256" key="1">
    <source>
        <dbReference type="SAM" id="MobiDB-lite"/>
    </source>
</evidence>
<protein>
    <submittedName>
        <fullName evidence="2">Ulp1 protease-like</fullName>
    </submittedName>
</protein>
<accession>A0A679BDK6</accession>
<dbReference type="EMBL" id="AP018894">
    <property type="protein sequence ID" value="BBF90208.1"/>
    <property type="molecule type" value="Genomic_DNA"/>
</dbReference>
<sequence>MVERHLLAGSQPINRSDLSPLRNLRELRLRTPRADKALSDHVETNDHVRPGHVMGPRALSSENDSPTTRLGFRESTPCLYGSTPRSTKASTTNVDKAPSQALRLLDHSRTVGGSRQGIRNEEMLTSEIDSDKPYRCPHEADMGSLTLSLNSPRTVMIHHIPCLIRKLTSDMEGVLDKERQPEFYMETTKTTRIVSILVSLVLLGQGDIYGYKYKAPQEERGDNKSYNIQANIRQDKTSDIDFREEHG</sequence>